<dbReference type="GO" id="GO:0006508">
    <property type="term" value="P:proteolysis"/>
    <property type="evidence" value="ECO:0007669"/>
    <property type="project" value="TreeGrafter"/>
</dbReference>
<comment type="similarity">
    <text evidence="3 8">Belongs to the peptidase M24B family.</text>
</comment>
<evidence type="ECO:0000256" key="9">
    <source>
        <dbReference type="SAM" id="MobiDB-lite"/>
    </source>
</evidence>
<dbReference type="Gene3D" id="3.90.230.10">
    <property type="entry name" value="Creatinase/methionine aminopeptidase superfamily"/>
    <property type="match status" value="1"/>
</dbReference>
<evidence type="ECO:0000256" key="6">
    <source>
        <dbReference type="ARBA" id="ARBA00022801"/>
    </source>
</evidence>
<dbReference type="RefSeq" id="WP_234971523.1">
    <property type="nucleotide sequence ID" value="NZ_FQVU01000006.1"/>
</dbReference>
<dbReference type="InterPro" id="IPR036005">
    <property type="entry name" value="Creatinase/aminopeptidase-like"/>
</dbReference>
<dbReference type="InterPro" id="IPR001131">
    <property type="entry name" value="Peptidase_M24B_aminopep-P_CS"/>
</dbReference>
<keyword evidence="12" id="KW-1185">Reference proteome</keyword>
<dbReference type="GO" id="GO:0030145">
    <property type="term" value="F:manganese ion binding"/>
    <property type="evidence" value="ECO:0007669"/>
    <property type="project" value="InterPro"/>
</dbReference>
<dbReference type="PROSITE" id="PS00491">
    <property type="entry name" value="PROLINE_PEPTIDASE"/>
    <property type="match status" value="1"/>
</dbReference>
<dbReference type="InterPro" id="IPR029149">
    <property type="entry name" value="Creatin/AminoP/Spt16_N"/>
</dbReference>
<feature type="region of interest" description="Disordered" evidence="9">
    <location>
        <begin position="1"/>
        <end position="35"/>
    </location>
</feature>
<evidence type="ECO:0000256" key="7">
    <source>
        <dbReference type="ARBA" id="ARBA00023211"/>
    </source>
</evidence>
<dbReference type="EMBL" id="FQVU01000006">
    <property type="protein sequence ID" value="SHH42636.1"/>
    <property type="molecule type" value="Genomic_DNA"/>
</dbReference>
<proteinExistence type="inferred from homology"/>
<evidence type="ECO:0000313" key="11">
    <source>
        <dbReference type="EMBL" id="SHH42636.1"/>
    </source>
</evidence>
<keyword evidence="11" id="KW-0645">Protease</keyword>
<keyword evidence="7" id="KW-0464">Manganese</keyword>
<keyword evidence="5 8" id="KW-0479">Metal-binding</keyword>
<evidence type="ECO:0000256" key="8">
    <source>
        <dbReference type="RuleBase" id="RU000590"/>
    </source>
</evidence>
<reference evidence="11 12" key="1">
    <citation type="submission" date="2016-11" db="EMBL/GenBank/DDBJ databases">
        <authorList>
            <person name="Jaros S."/>
            <person name="Januszkiewicz K."/>
            <person name="Wedrychowicz H."/>
        </authorList>
    </citation>
    <scope>NUCLEOTIDE SEQUENCE [LARGE SCALE GENOMIC DNA]</scope>
    <source>
        <strain evidence="11 12">DSM 45627</strain>
    </source>
</reference>
<comment type="catalytic activity">
    <reaction evidence="1">
        <text>Release of any N-terminal amino acid, including proline, that is linked to proline, even from a dipeptide or tripeptide.</text>
        <dbReference type="EC" id="3.4.11.9"/>
    </reaction>
</comment>
<dbReference type="PANTHER" id="PTHR43226">
    <property type="entry name" value="XAA-PRO AMINOPEPTIDASE 3"/>
    <property type="match status" value="1"/>
</dbReference>
<sequence>MADTQARPGDDAAPTSEEPTREHTDADSDSATLPMPEHLRAAVARDWDPAPPMPHPALPSVAPFAAARRAALSRHFPGSLVVVPAGELKVRANDTDYAFRAASAFTWLTGETAADAVLVLTPGPAGHAAVLYVREYAQPGEVEYFTSRVHGAVWVGNVPSVADTAAALDLTVRPLAALADDLATHRSRPTVALRGVDATVDALLPGAADDTLTQVVDELRLAKDEWELDRLRHACEVTARGFGDVARELPNVVGRTDLRGERWLEGTFWRRARLEGNDVGYTSILGSGHHATTLHWWRNHGVVEPGGLLLADMGVETDELYTADVTRTMPVDGQWSPAQLQVYRAVLEAQHAGIAEVKAGADFLAAHRAATFVLADHLHAWGVLPVTAEVSCADDPERPGAGLHRRWTLHGVSHMLGIDVHDCAAAREEAYRGGSLDAGYVLTVEPGLYFQANDRSVPAELRGIGVRIEDDIAVTDGEPVNLSGMLPREPDDVTAWLREMQHSTPL</sequence>
<dbReference type="Gene3D" id="3.40.350.10">
    <property type="entry name" value="Creatinase/prolidase N-terminal domain"/>
    <property type="match status" value="1"/>
</dbReference>
<dbReference type="GO" id="GO:0070006">
    <property type="term" value="F:metalloaminopeptidase activity"/>
    <property type="evidence" value="ECO:0007669"/>
    <property type="project" value="InterPro"/>
</dbReference>
<dbReference type="SUPFAM" id="SSF53092">
    <property type="entry name" value="Creatinase/prolidase N-terminal domain"/>
    <property type="match status" value="1"/>
</dbReference>
<dbReference type="Pfam" id="PF05195">
    <property type="entry name" value="AMP_N"/>
    <property type="match status" value="1"/>
</dbReference>
<dbReference type="Pfam" id="PF00557">
    <property type="entry name" value="Peptidase_M24"/>
    <property type="match status" value="1"/>
</dbReference>
<name>A0A1M5SVX8_9ACTN</name>
<organism evidence="11 12">
    <name type="scientific">Jatrophihabitans endophyticus</name>
    <dbReference type="NCBI Taxonomy" id="1206085"/>
    <lineage>
        <taxon>Bacteria</taxon>
        <taxon>Bacillati</taxon>
        <taxon>Actinomycetota</taxon>
        <taxon>Actinomycetes</taxon>
        <taxon>Jatrophihabitantales</taxon>
        <taxon>Jatrophihabitantaceae</taxon>
        <taxon>Jatrophihabitans</taxon>
    </lineage>
</organism>
<dbReference type="Proteomes" id="UP000186132">
    <property type="component" value="Unassembled WGS sequence"/>
</dbReference>
<evidence type="ECO:0000256" key="4">
    <source>
        <dbReference type="ARBA" id="ARBA00012574"/>
    </source>
</evidence>
<dbReference type="InterPro" id="IPR052433">
    <property type="entry name" value="X-Pro_dipept-like"/>
</dbReference>
<dbReference type="PANTHER" id="PTHR43226:SF4">
    <property type="entry name" value="XAA-PRO AMINOPEPTIDASE 3"/>
    <property type="match status" value="1"/>
</dbReference>
<dbReference type="EC" id="3.4.11.9" evidence="4"/>
<dbReference type="STRING" id="1206085.SAMN05443575_3838"/>
<keyword evidence="11" id="KW-0031">Aminopeptidase</keyword>
<dbReference type="AlphaFoldDB" id="A0A1M5SVX8"/>
<evidence type="ECO:0000256" key="3">
    <source>
        <dbReference type="ARBA" id="ARBA00008766"/>
    </source>
</evidence>
<comment type="cofactor">
    <cofactor evidence="2">
        <name>Mn(2+)</name>
        <dbReference type="ChEBI" id="CHEBI:29035"/>
    </cofactor>
</comment>
<accession>A0A1M5SVX8</accession>
<dbReference type="GO" id="GO:0005829">
    <property type="term" value="C:cytosol"/>
    <property type="evidence" value="ECO:0007669"/>
    <property type="project" value="TreeGrafter"/>
</dbReference>
<evidence type="ECO:0000256" key="5">
    <source>
        <dbReference type="ARBA" id="ARBA00022723"/>
    </source>
</evidence>
<evidence type="ECO:0000256" key="2">
    <source>
        <dbReference type="ARBA" id="ARBA00001936"/>
    </source>
</evidence>
<evidence type="ECO:0000256" key="1">
    <source>
        <dbReference type="ARBA" id="ARBA00001424"/>
    </source>
</evidence>
<evidence type="ECO:0000259" key="10">
    <source>
        <dbReference type="SMART" id="SM01011"/>
    </source>
</evidence>
<evidence type="ECO:0000313" key="12">
    <source>
        <dbReference type="Proteomes" id="UP000186132"/>
    </source>
</evidence>
<dbReference type="InterPro" id="IPR007865">
    <property type="entry name" value="Aminopep_P_N"/>
</dbReference>
<keyword evidence="6" id="KW-0378">Hydrolase</keyword>
<feature type="domain" description="Aminopeptidase P N-terminal" evidence="10">
    <location>
        <begin position="59"/>
        <end position="201"/>
    </location>
</feature>
<protein>
    <recommendedName>
        <fullName evidence="4">Xaa-Pro aminopeptidase</fullName>
        <ecNumber evidence="4">3.4.11.9</ecNumber>
    </recommendedName>
</protein>
<dbReference type="SMART" id="SM01011">
    <property type="entry name" value="AMP_N"/>
    <property type="match status" value="1"/>
</dbReference>
<gene>
    <name evidence="11" type="ORF">SAMN05443575_3838</name>
</gene>
<dbReference type="InterPro" id="IPR000994">
    <property type="entry name" value="Pept_M24"/>
</dbReference>
<dbReference type="SUPFAM" id="SSF55920">
    <property type="entry name" value="Creatinase/aminopeptidase"/>
    <property type="match status" value="1"/>
</dbReference>